<proteinExistence type="predicted"/>
<evidence type="ECO:0000256" key="1">
    <source>
        <dbReference type="ARBA" id="ARBA00022801"/>
    </source>
</evidence>
<dbReference type="Pfam" id="PF08706">
    <property type="entry name" value="D5_N"/>
    <property type="match status" value="1"/>
</dbReference>
<dbReference type="InterPro" id="IPR014818">
    <property type="entry name" value="Phage/plasmid_primase_P4_C"/>
</dbReference>
<evidence type="ECO:0000313" key="4">
    <source>
        <dbReference type="Proteomes" id="UP000053201"/>
    </source>
</evidence>
<dbReference type="PANTHER" id="PTHR35372">
    <property type="entry name" value="ATP BINDING PROTEIN-RELATED"/>
    <property type="match status" value="1"/>
</dbReference>
<dbReference type="InterPro" id="IPR051620">
    <property type="entry name" value="ORF904-like_C"/>
</dbReference>
<evidence type="ECO:0000313" key="3">
    <source>
        <dbReference type="EMBL" id="KND02059.1"/>
    </source>
</evidence>
<keyword evidence="4" id="KW-1185">Reference proteome</keyword>
<dbReference type="OrthoDB" id="2147280at2759"/>
<dbReference type="GO" id="GO:0016787">
    <property type="term" value="F:hydrolase activity"/>
    <property type="evidence" value="ECO:0007669"/>
    <property type="project" value="UniProtKB-KW"/>
</dbReference>
<dbReference type="RefSeq" id="XP_016610098.1">
    <property type="nucleotide sequence ID" value="XM_016757189.1"/>
</dbReference>
<accession>A0A0L0HMM1</accession>
<organism evidence="3 4">
    <name type="scientific">Spizellomyces punctatus (strain DAOM BR117)</name>
    <dbReference type="NCBI Taxonomy" id="645134"/>
    <lineage>
        <taxon>Eukaryota</taxon>
        <taxon>Fungi</taxon>
        <taxon>Fungi incertae sedis</taxon>
        <taxon>Chytridiomycota</taxon>
        <taxon>Chytridiomycota incertae sedis</taxon>
        <taxon>Chytridiomycetes</taxon>
        <taxon>Spizellomycetales</taxon>
        <taxon>Spizellomycetaceae</taxon>
        <taxon>Spizellomyces</taxon>
    </lineage>
</organism>
<reference evidence="3 4" key="1">
    <citation type="submission" date="2009-08" db="EMBL/GenBank/DDBJ databases">
        <title>The Genome Sequence of Spizellomyces punctatus strain DAOM BR117.</title>
        <authorList>
            <consortium name="The Broad Institute Genome Sequencing Platform"/>
            <person name="Russ C."/>
            <person name="Cuomo C."/>
            <person name="Shea T."/>
            <person name="Young S.K."/>
            <person name="Zeng Q."/>
            <person name="Koehrsen M."/>
            <person name="Haas B."/>
            <person name="Borodovsky M."/>
            <person name="Guigo R."/>
            <person name="Alvarado L."/>
            <person name="Berlin A."/>
            <person name="Bochicchio J."/>
            <person name="Borenstein D."/>
            <person name="Chapman S."/>
            <person name="Chen Z."/>
            <person name="Engels R."/>
            <person name="Freedman E."/>
            <person name="Gellesch M."/>
            <person name="Goldberg J."/>
            <person name="Griggs A."/>
            <person name="Gujja S."/>
            <person name="Heiman D."/>
            <person name="Hepburn T."/>
            <person name="Howarth C."/>
            <person name="Jen D."/>
            <person name="Larson L."/>
            <person name="Lewis B."/>
            <person name="Mehta T."/>
            <person name="Park D."/>
            <person name="Pearson M."/>
            <person name="Roberts A."/>
            <person name="Saif S."/>
            <person name="Shenoy N."/>
            <person name="Sisk P."/>
            <person name="Stolte C."/>
            <person name="Sykes S."/>
            <person name="Thomson T."/>
            <person name="Walk T."/>
            <person name="White J."/>
            <person name="Yandava C."/>
            <person name="Burger G."/>
            <person name="Gray M.W."/>
            <person name="Holland P.W.H."/>
            <person name="King N."/>
            <person name="Lang F.B.F."/>
            <person name="Roger A.J."/>
            <person name="Ruiz-Trillo I."/>
            <person name="Lander E."/>
            <person name="Nusbaum C."/>
        </authorList>
    </citation>
    <scope>NUCLEOTIDE SEQUENCE [LARGE SCALE GENOMIC DNA]</scope>
    <source>
        <strain evidence="3 4">DAOM BR117</strain>
    </source>
</reference>
<dbReference type="VEuPathDB" id="FungiDB:SPPG_09036"/>
<sequence>MSTLVSVAFIRVAASDLPISDHRHDRSWLRNVSFMLRWCSPEPSLILGVSKLRLQLRKPQSWSPDAFERTGLSESFATVATELLEECQAYVTEDTNFDVPLVIKPMLVSMEFNEKYHIKNAVEVEEDASDDADMDLMGEHLDGELQEAVKSPSHLSMAQLLRKLSDGMFVYDGTTVWMFRDGWQPISEHCEIVRQFMVKHMNPIWDERIRIFLDLLSKVDPDSKKAYKYKRCLETENFAKSLLTTNSHITSIISCFKCEVYNATFLQRCDKDPLKIGCNNGYVDLVDGKLKPYSKDVLITKTVGYDYFSTENDVSAKLRNDWLEFVTRLFPVEEERNIAHIYAGYCLRGDHPEKIFRVLKDKIDGNNGKTKFAQALEIAFGGYAKQGNAEHIYRSTRHSNQNGHNAAIFAYAGYLLAIFEEMDEHKTLDTKRAKKNHGGNASETG</sequence>
<evidence type="ECO:0000259" key="2">
    <source>
        <dbReference type="Pfam" id="PF08706"/>
    </source>
</evidence>
<dbReference type="GeneID" id="27692161"/>
<dbReference type="Proteomes" id="UP000053201">
    <property type="component" value="Unassembled WGS sequence"/>
</dbReference>
<dbReference type="InParanoid" id="A0A0L0HMM1"/>
<feature type="domain" description="Bacteriophage/plasmid primase P4 C-terminal" evidence="2">
    <location>
        <begin position="169"/>
        <end position="330"/>
    </location>
</feature>
<name>A0A0L0HMM1_SPIPD</name>
<gene>
    <name evidence="3" type="ORF">SPPG_09036</name>
</gene>
<protein>
    <recommendedName>
        <fullName evidence="2">Bacteriophage/plasmid primase P4 C-terminal domain-containing protein</fullName>
    </recommendedName>
</protein>
<dbReference type="AlphaFoldDB" id="A0A0L0HMM1"/>
<dbReference type="PANTHER" id="PTHR35372:SF2">
    <property type="entry name" value="SF3 HELICASE DOMAIN-CONTAINING PROTEIN"/>
    <property type="match status" value="1"/>
</dbReference>
<keyword evidence="1" id="KW-0378">Hydrolase</keyword>
<dbReference type="EMBL" id="KQ257453">
    <property type="protein sequence ID" value="KND02059.1"/>
    <property type="molecule type" value="Genomic_DNA"/>
</dbReference>